<dbReference type="GO" id="GO:0006355">
    <property type="term" value="P:regulation of DNA-templated transcription"/>
    <property type="evidence" value="ECO:0007669"/>
    <property type="project" value="InterPro"/>
</dbReference>
<evidence type="ECO:0000256" key="4">
    <source>
        <dbReference type="ARBA" id="ARBA00023012"/>
    </source>
</evidence>
<accession>A0A4P9VI18</accession>
<dbReference type="PROSITE" id="PS50110">
    <property type="entry name" value="RESPONSE_REGULATORY"/>
    <property type="match status" value="1"/>
</dbReference>
<dbReference type="GO" id="GO:0032993">
    <property type="term" value="C:protein-DNA complex"/>
    <property type="evidence" value="ECO:0007669"/>
    <property type="project" value="TreeGrafter"/>
</dbReference>
<feature type="domain" description="Response regulatory" evidence="10">
    <location>
        <begin position="4"/>
        <end position="117"/>
    </location>
</feature>
<dbReference type="FunFam" id="3.40.50.2300:FF:000001">
    <property type="entry name" value="DNA-binding response regulator PhoB"/>
    <property type="match status" value="1"/>
</dbReference>
<organism evidence="12 13">
    <name type="scientific">Zooshikella ganghwensis</name>
    <dbReference type="NCBI Taxonomy" id="202772"/>
    <lineage>
        <taxon>Bacteria</taxon>
        <taxon>Pseudomonadati</taxon>
        <taxon>Pseudomonadota</taxon>
        <taxon>Gammaproteobacteria</taxon>
        <taxon>Oceanospirillales</taxon>
        <taxon>Zooshikellaceae</taxon>
        <taxon>Zooshikella</taxon>
    </lineage>
</organism>
<dbReference type="EMBL" id="NDXW01000001">
    <property type="protein sequence ID" value="RDH42848.1"/>
    <property type="molecule type" value="Genomic_DNA"/>
</dbReference>
<evidence type="ECO:0000256" key="7">
    <source>
        <dbReference type="ARBA" id="ARBA00023163"/>
    </source>
</evidence>
<keyword evidence="13" id="KW-1185">Reference proteome</keyword>
<evidence type="ECO:0000256" key="3">
    <source>
        <dbReference type="ARBA" id="ARBA00022553"/>
    </source>
</evidence>
<dbReference type="Proteomes" id="UP000257039">
    <property type="component" value="Unassembled WGS sequence"/>
</dbReference>
<dbReference type="SUPFAM" id="SSF46894">
    <property type="entry name" value="C-terminal effector domain of the bipartite response regulators"/>
    <property type="match status" value="1"/>
</dbReference>
<dbReference type="PANTHER" id="PTHR48111">
    <property type="entry name" value="REGULATOR OF RPOS"/>
    <property type="match status" value="1"/>
</dbReference>
<feature type="DNA-binding region" description="OmpR/PhoB-type" evidence="9">
    <location>
        <begin position="133"/>
        <end position="233"/>
    </location>
</feature>
<dbReference type="SMART" id="SM00862">
    <property type="entry name" value="Trans_reg_C"/>
    <property type="match status" value="1"/>
</dbReference>
<protein>
    <submittedName>
        <fullName evidence="12">Response regulator</fullName>
    </submittedName>
</protein>
<keyword evidence="6 9" id="KW-0238">DNA-binding</keyword>
<dbReference type="InterPro" id="IPR011006">
    <property type="entry name" value="CheY-like_superfamily"/>
</dbReference>
<dbReference type="Gene3D" id="1.10.10.10">
    <property type="entry name" value="Winged helix-like DNA-binding domain superfamily/Winged helix DNA-binding domain"/>
    <property type="match status" value="1"/>
</dbReference>
<dbReference type="InterPro" id="IPR039420">
    <property type="entry name" value="WalR-like"/>
</dbReference>
<evidence type="ECO:0000256" key="8">
    <source>
        <dbReference type="PROSITE-ProRule" id="PRU00169"/>
    </source>
</evidence>
<evidence type="ECO:0000256" key="2">
    <source>
        <dbReference type="ARBA" id="ARBA00022490"/>
    </source>
</evidence>
<dbReference type="InterPro" id="IPR001789">
    <property type="entry name" value="Sig_transdc_resp-reg_receiver"/>
</dbReference>
<dbReference type="GO" id="GO:0005829">
    <property type="term" value="C:cytosol"/>
    <property type="evidence" value="ECO:0007669"/>
    <property type="project" value="TreeGrafter"/>
</dbReference>
<dbReference type="Gene3D" id="6.10.250.690">
    <property type="match status" value="1"/>
</dbReference>
<feature type="domain" description="OmpR/PhoB-type" evidence="11">
    <location>
        <begin position="133"/>
        <end position="233"/>
    </location>
</feature>
<keyword evidence="5" id="KW-0805">Transcription regulation</keyword>
<dbReference type="FunFam" id="1.10.10.10:FF:000099">
    <property type="entry name" value="Two-component system response regulator TorR"/>
    <property type="match status" value="1"/>
</dbReference>
<dbReference type="CDD" id="cd00383">
    <property type="entry name" value="trans_reg_C"/>
    <property type="match status" value="1"/>
</dbReference>
<dbReference type="Gene3D" id="3.40.50.2300">
    <property type="match status" value="1"/>
</dbReference>
<dbReference type="SMART" id="SM00448">
    <property type="entry name" value="REC"/>
    <property type="match status" value="1"/>
</dbReference>
<dbReference type="SUPFAM" id="SSF52172">
    <property type="entry name" value="CheY-like"/>
    <property type="match status" value="1"/>
</dbReference>
<dbReference type="GO" id="GO:0000156">
    <property type="term" value="F:phosphorelay response regulator activity"/>
    <property type="evidence" value="ECO:0007669"/>
    <property type="project" value="TreeGrafter"/>
</dbReference>
<evidence type="ECO:0000259" key="11">
    <source>
        <dbReference type="PROSITE" id="PS51755"/>
    </source>
</evidence>
<evidence type="ECO:0000256" key="9">
    <source>
        <dbReference type="PROSITE-ProRule" id="PRU01091"/>
    </source>
</evidence>
<sequence length="238" mass="27281">MKQQILVVDDHSDIRELIGRYLKQQDYEVSLAENGEQMKELLAKDSIDLIIMDLMMPGDDGLTLCREVRHDSNIPIIILSALGEDTDKIVGLEVGADDYLAKPFNPRELLARVRAVLRRHQQPASAPTDNKNSKFIYFDRWEFDLHKQQLVRDDGVVVSLSTGEFRLLKVFVQQPHVIFSRDQLLDMTQGRQAAPFDRSIDNQISRLRRKIEIDPKTPSLIKTVWGGGYSFNTDVQHP</sequence>
<dbReference type="InterPro" id="IPR036388">
    <property type="entry name" value="WH-like_DNA-bd_sf"/>
</dbReference>
<keyword evidence="3 8" id="KW-0597">Phosphoprotein</keyword>
<evidence type="ECO:0000256" key="6">
    <source>
        <dbReference type="ARBA" id="ARBA00023125"/>
    </source>
</evidence>
<keyword evidence="4" id="KW-0902">Two-component regulatory system</keyword>
<feature type="modified residue" description="4-aspartylphosphate" evidence="8">
    <location>
        <position position="53"/>
    </location>
</feature>
<dbReference type="Pfam" id="PF00072">
    <property type="entry name" value="Response_reg"/>
    <property type="match status" value="1"/>
</dbReference>
<evidence type="ECO:0000313" key="13">
    <source>
        <dbReference type="Proteomes" id="UP000257039"/>
    </source>
</evidence>
<evidence type="ECO:0000313" key="12">
    <source>
        <dbReference type="EMBL" id="RDH42848.1"/>
    </source>
</evidence>
<dbReference type="InterPro" id="IPR001867">
    <property type="entry name" value="OmpR/PhoB-type_DNA-bd"/>
</dbReference>
<comment type="caution">
    <text evidence="12">The sequence shown here is derived from an EMBL/GenBank/DDBJ whole genome shotgun (WGS) entry which is preliminary data.</text>
</comment>
<evidence type="ECO:0000256" key="1">
    <source>
        <dbReference type="ARBA" id="ARBA00004496"/>
    </source>
</evidence>
<proteinExistence type="predicted"/>
<evidence type="ECO:0000259" key="10">
    <source>
        <dbReference type="PROSITE" id="PS50110"/>
    </source>
</evidence>
<dbReference type="Pfam" id="PF00486">
    <property type="entry name" value="Trans_reg_C"/>
    <property type="match status" value="1"/>
</dbReference>
<dbReference type="PANTHER" id="PTHR48111:SF4">
    <property type="entry name" value="DNA-BINDING DUAL TRANSCRIPTIONAL REGULATOR OMPR"/>
    <property type="match status" value="1"/>
</dbReference>
<dbReference type="GO" id="GO:0000976">
    <property type="term" value="F:transcription cis-regulatory region binding"/>
    <property type="evidence" value="ECO:0007669"/>
    <property type="project" value="TreeGrafter"/>
</dbReference>
<reference evidence="12 13" key="1">
    <citation type="submission" date="2017-04" db="EMBL/GenBank/DDBJ databases">
        <title>Draft genome sequence of Zooshikella ganghwensis VG4 isolated from Red Sea sediments.</title>
        <authorList>
            <person name="Rehman Z."/>
            <person name="Alam I."/>
            <person name="Kamau A."/>
            <person name="Bajic V."/>
            <person name="Leiknes T."/>
        </authorList>
    </citation>
    <scope>NUCLEOTIDE SEQUENCE [LARGE SCALE GENOMIC DNA]</scope>
    <source>
        <strain evidence="12 13">VG4</strain>
    </source>
</reference>
<keyword evidence="2" id="KW-0963">Cytoplasm</keyword>
<keyword evidence="7" id="KW-0804">Transcription</keyword>
<evidence type="ECO:0000256" key="5">
    <source>
        <dbReference type="ARBA" id="ARBA00023015"/>
    </source>
</evidence>
<comment type="subcellular location">
    <subcellularLocation>
        <location evidence="1">Cytoplasm</location>
    </subcellularLocation>
</comment>
<dbReference type="InterPro" id="IPR016032">
    <property type="entry name" value="Sig_transdc_resp-reg_C-effctor"/>
</dbReference>
<dbReference type="RefSeq" id="WP_094786293.1">
    <property type="nucleotide sequence ID" value="NZ_NDXW01000001.1"/>
</dbReference>
<dbReference type="AlphaFoldDB" id="A0A4P9VI18"/>
<dbReference type="PROSITE" id="PS51755">
    <property type="entry name" value="OMPR_PHOB"/>
    <property type="match status" value="1"/>
</dbReference>
<name>A0A4P9VI18_9GAMM</name>
<gene>
    <name evidence="12" type="ORF">B9G39_04935</name>
</gene>